<name>A0ABZ2KVF5_9BACT</name>
<dbReference type="CDD" id="cd02042">
    <property type="entry name" value="ParAB_family"/>
    <property type="match status" value="1"/>
</dbReference>
<organism evidence="2 3">
    <name type="scientific">Pendulispora rubella</name>
    <dbReference type="NCBI Taxonomy" id="2741070"/>
    <lineage>
        <taxon>Bacteria</taxon>
        <taxon>Pseudomonadati</taxon>
        <taxon>Myxococcota</taxon>
        <taxon>Myxococcia</taxon>
        <taxon>Myxococcales</taxon>
        <taxon>Sorangiineae</taxon>
        <taxon>Pendulisporaceae</taxon>
        <taxon>Pendulispora</taxon>
    </lineage>
</organism>
<evidence type="ECO:0000313" key="3">
    <source>
        <dbReference type="Proteomes" id="UP001374803"/>
    </source>
</evidence>
<evidence type="ECO:0000259" key="1">
    <source>
        <dbReference type="Pfam" id="PF13614"/>
    </source>
</evidence>
<gene>
    <name evidence="2" type="ORF">LVJ94_34775</name>
</gene>
<dbReference type="Proteomes" id="UP001374803">
    <property type="component" value="Chromosome"/>
</dbReference>
<dbReference type="Gene3D" id="3.40.50.300">
    <property type="entry name" value="P-loop containing nucleotide triphosphate hydrolases"/>
    <property type="match status" value="1"/>
</dbReference>
<dbReference type="Pfam" id="PF13614">
    <property type="entry name" value="AAA_31"/>
    <property type="match status" value="1"/>
</dbReference>
<reference evidence="2" key="1">
    <citation type="submission" date="2021-12" db="EMBL/GenBank/DDBJ databases">
        <title>Discovery of the Pendulisporaceae a myxobacterial family with distinct sporulation behavior and unique specialized metabolism.</title>
        <authorList>
            <person name="Garcia R."/>
            <person name="Popoff A."/>
            <person name="Bader C.D."/>
            <person name="Loehr J."/>
            <person name="Walesch S."/>
            <person name="Walt C."/>
            <person name="Boldt J."/>
            <person name="Bunk B."/>
            <person name="Haeckl F.J.F.P.J."/>
            <person name="Gunesch A.P."/>
            <person name="Birkelbach J."/>
            <person name="Nuebel U."/>
            <person name="Pietschmann T."/>
            <person name="Bach T."/>
            <person name="Mueller R."/>
        </authorList>
    </citation>
    <scope>NUCLEOTIDE SEQUENCE</scope>
    <source>
        <strain evidence="2">MSr11367</strain>
    </source>
</reference>
<dbReference type="EMBL" id="CP089983">
    <property type="protein sequence ID" value="WXB02065.1"/>
    <property type="molecule type" value="Genomic_DNA"/>
</dbReference>
<accession>A0ABZ2KVF5</accession>
<evidence type="ECO:0000313" key="2">
    <source>
        <dbReference type="EMBL" id="WXB02065.1"/>
    </source>
</evidence>
<keyword evidence="3" id="KW-1185">Reference proteome</keyword>
<dbReference type="InterPro" id="IPR025669">
    <property type="entry name" value="AAA_dom"/>
</dbReference>
<dbReference type="PANTHER" id="PTHR13696:SF52">
    <property type="entry name" value="PARA FAMILY PROTEIN CT_582"/>
    <property type="match status" value="1"/>
</dbReference>
<dbReference type="InterPro" id="IPR027417">
    <property type="entry name" value="P-loop_NTPase"/>
</dbReference>
<dbReference type="SUPFAM" id="SSF52540">
    <property type="entry name" value="P-loop containing nucleoside triphosphate hydrolases"/>
    <property type="match status" value="1"/>
</dbReference>
<feature type="domain" description="AAA" evidence="1">
    <location>
        <begin position="5"/>
        <end position="194"/>
    </location>
</feature>
<protein>
    <submittedName>
        <fullName evidence="2">AAA family ATPase</fullName>
    </submittedName>
</protein>
<proteinExistence type="predicted"/>
<dbReference type="InterPro" id="IPR050678">
    <property type="entry name" value="DNA_Partitioning_ATPase"/>
</dbReference>
<dbReference type="RefSeq" id="WP_394831690.1">
    <property type="nucleotide sequence ID" value="NZ_CP089929.1"/>
</dbReference>
<sequence length="346" mass="37955">MAIRIAMFNHKGGVSKTTTTLHLAWMLARKGKRVLMVDADPQCNLTGLVLGYEGASEFENFYQTQATANFKAGLAPAFESQPVPLSAVARVKVPKRSGLELLPGHLALSEYEVTLGIAQELTGSIQTLKNLPGAISHLIDMTAAEMEADYVFVDMNPSLSSINQNILMTSDYFLIPCSPDFFSLLAIDSLASVIPKWWGWAERAHQLPVLRTAAYAFPTKVPRFLGTIISKYRPRDGRPTVDFQRWINQINGAVGAKLLPALTPGGMLVAQDKCDRVGLDLSRNLALIPDFNTLIAKSQKARTPVFALTKKQIKRGGVVLRKTIENRNAFKALFSELADRVIGLTS</sequence>
<dbReference type="PANTHER" id="PTHR13696">
    <property type="entry name" value="P-LOOP CONTAINING NUCLEOSIDE TRIPHOSPHATE HYDROLASE"/>
    <property type="match status" value="1"/>
</dbReference>